<accession>A0A139IN84</accession>
<comment type="caution">
    <text evidence="2">The sequence shown here is derived from an EMBL/GenBank/DDBJ whole genome shotgun (WGS) entry which is preliminary data.</text>
</comment>
<proteinExistence type="predicted"/>
<name>A0A139IN84_9PEZI</name>
<feature type="compositionally biased region" description="Basic residues" evidence="1">
    <location>
        <begin position="86"/>
        <end position="98"/>
    </location>
</feature>
<dbReference type="Proteomes" id="UP000073492">
    <property type="component" value="Unassembled WGS sequence"/>
</dbReference>
<feature type="region of interest" description="Disordered" evidence="1">
    <location>
        <begin position="60"/>
        <end position="108"/>
    </location>
</feature>
<keyword evidence="3" id="KW-1185">Reference proteome</keyword>
<dbReference type="AlphaFoldDB" id="A0A139IN84"/>
<evidence type="ECO:0000313" key="3">
    <source>
        <dbReference type="Proteomes" id="UP000073492"/>
    </source>
</evidence>
<dbReference type="EMBL" id="LFZO01000040">
    <property type="protein sequence ID" value="KXT16258.1"/>
    <property type="molecule type" value="Genomic_DNA"/>
</dbReference>
<sequence length="108" mass="11802">MASLHLPLREHSDRLLRVVIDGGAVSINNSGTSEDSPNHNCTPVIGLSKAQEADGAYKGTIKPVSRPASKSRHARLPSATYDQHNGHLKARDRKRAHDRIRNITGDPH</sequence>
<evidence type="ECO:0000256" key="1">
    <source>
        <dbReference type="SAM" id="MobiDB-lite"/>
    </source>
</evidence>
<organism evidence="2 3">
    <name type="scientific">Pseudocercospora musae</name>
    <dbReference type="NCBI Taxonomy" id="113226"/>
    <lineage>
        <taxon>Eukaryota</taxon>
        <taxon>Fungi</taxon>
        <taxon>Dikarya</taxon>
        <taxon>Ascomycota</taxon>
        <taxon>Pezizomycotina</taxon>
        <taxon>Dothideomycetes</taxon>
        <taxon>Dothideomycetidae</taxon>
        <taxon>Mycosphaerellales</taxon>
        <taxon>Mycosphaerellaceae</taxon>
        <taxon>Pseudocercospora</taxon>
    </lineage>
</organism>
<protein>
    <submittedName>
        <fullName evidence="2">Uncharacterized protein</fullName>
    </submittedName>
</protein>
<evidence type="ECO:0000313" key="2">
    <source>
        <dbReference type="EMBL" id="KXT16258.1"/>
    </source>
</evidence>
<gene>
    <name evidence="2" type="ORF">AC579_458</name>
</gene>
<reference evidence="2 3" key="1">
    <citation type="submission" date="2015-07" db="EMBL/GenBank/DDBJ databases">
        <title>Comparative genomics of the Sigatoka disease complex on banana suggests a link between parallel evolutionary changes in Pseudocercospora fijiensis and Pseudocercospora eumusae and increased virulence on the banana host.</title>
        <authorList>
            <person name="Chang T.-C."/>
            <person name="Salvucci A."/>
            <person name="Crous P.W."/>
            <person name="Stergiopoulos I."/>
        </authorList>
    </citation>
    <scope>NUCLEOTIDE SEQUENCE [LARGE SCALE GENOMIC DNA]</scope>
    <source>
        <strain evidence="2 3">CBS 116634</strain>
    </source>
</reference>